<proteinExistence type="predicted"/>
<dbReference type="Gene3D" id="3.10.450.50">
    <property type="match status" value="1"/>
</dbReference>
<name>A0A183E707_9BILA</name>
<dbReference type="PANTHER" id="PTHR10662:SF22">
    <property type="entry name" value="NUCLEAR RNA EXPORT FACTOR 1"/>
    <property type="match status" value="1"/>
</dbReference>
<protein>
    <submittedName>
        <fullName evidence="9">Nuclear RNA export factor 1</fullName>
    </submittedName>
</protein>
<gene>
    <name evidence="7" type="ORF">GPUH_LOCUS16748</name>
</gene>
<dbReference type="PROSITE" id="PS50177">
    <property type="entry name" value="NTF2_DOMAIN"/>
    <property type="match status" value="1"/>
</dbReference>
<sequence length="311" mass="35428">MLDGIPVHRSLLASMPDIDESAKLPSLKPGFYGSDEQRALIEAFVIEYIKIYDDEDMDSRKNLMAAYDENATFSLCAENLPDTNERRPFIDFSTYNTYRKTSHNITCIEKWERFRDKVLFKGALDIVVALRKLPATKHLVDTFVVDISLVTEKHICFAIQGFFRDSMTKVQENDELKYFCRNFVVVNKGKGKIAIVSDMLFVSGVFPERIQRYKIMMTNLLKAVPDSAVPAVDELDDTSVTNSSDSVMPVLMEPTPAQRAAGGDTEMQQQMIETFCKQSGMKREWSAKCLIDQDWDYEVPSDIVLHCVILL</sequence>
<evidence type="ECO:0000313" key="9">
    <source>
        <dbReference type="WBParaSite" id="GPUH_0001677001-mRNA-1"/>
    </source>
</evidence>
<evidence type="ECO:0000259" key="5">
    <source>
        <dbReference type="PROSITE" id="PS50177"/>
    </source>
</evidence>
<evidence type="ECO:0000259" key="6">
    <source>
        <dbReference type="PROSITE" id="PS51281"/>
    </source>
</evidence>
<evidence type="ECO:0000256" key="1">
    <source>
        <dbReference type="ARBA" id="ARBA00004123"/>
    </source>
</evidence>
<dbReference type="Pfam" id="PF22602">
    <property type="entry name" value="NXF_NTF2"/>
    <property type="match status" value="1"/>
</dbReference>
<feature type="domain" description="NTF2" evidence="5">
    <location>
        <begin position="40"/>
        <end position="202"/>
    </location>
</feature>
<organism evidence="9">
    <name type="scientific">Gongylonema pulchrum</name>
    <dbReference type="NCBI Taxonomy" id="637853"/>
    <lineage>
        <taxon>Eukaryota</taxon>
        <taxon>Metazoa</taxon>
        <taxon>Ecdysozoa</taxon>
        <taxon>Nematoda</taxon>
        <taxon>Chromadorea</taxon>
        <taxon>Rhabditida</taxon>
        <taxon>Spirurina</taxon>
        <taxon>Spiruromorpha</taxon>
        <taxon>Spiruroidea</taxon>
        <taxon>Gongylonematidae</taxon>
        <taxon>Gongylonema</taxon>
    </lineage>
</organism>
<dbReference type="Gene3D" id="1.10.8.10">
    <property type="entry name" value="DNA helicase RuvA subunit, C-terminal domain"/>
    <property type="match status" value="1"/>
</dbReference>
<dbReference type="Proteomes" id="UP000271098">
    <property type="component" value="Unassembled WGS sequence"/>
</dbReference>
<dbReference type="SMART" id="SM00804">
    <property type="entry name" value="TAP_C"/>
    <property type="match status" value="1"/>
</dbReference>
<keyword evidence="4" id="KW-0539">Nucleus</keyword>
<evidence type="ECO:0000256" key="3">
    <source>
        <dbReference type="ARBA" id="ARBA00022737"/>
    </source>
</evidence>
<dbReference type="InterPro" id="IPR009060">
    <property type="entry name" value="UBA-like_sf"/>
</dbReference>
<evidence type="ECO:0000256" key="4">
    <source>
        <dbReference type="ARBA" id="ARBA00023242"/>
    </source>
</evidence>
<keyword evidence="3" id="KW-0677">Repeat</keyword>
<dbReference type="PROSITE" id="PS51281">
    <property type="entry name" value="TAP_C"/>
    <property type="match status" value="1"/>
</dbReference>
<evidence type="ECO:0000313" key="7">
    <source>
        <dbReference type="EMBL" id="VDN28473.1"/>
    </source>
</evidence>
<dbReference type="CDD" id="cd14342">
    <property type="entry name" value="UBA_TAP-C"/>
    <property type="match status" value="1"/>
</dbReference>
<dbReference type="WBParaSite" id="GPUH_0001677001-mRNA-1">
    <property type="protein sequence ID" value="GPUH_0001677001-mRNA-1"/>
    <property type="gene ID" value="GPUH_0001677001"/>
</dbReference>
<dbReference type="PANTHER" id="PTHR10662">
    <property type="entry name" value="NUCLEAR RNA EXPORT FACTOR"/>
    <property type="match status" value="1"/>
</dbReference>
<dbReference type="SUPFAM" id="SSF46934">
    <property type="entry name" value="UBA-like"/>
    <property type="match status" value="1"/>
</dbReference>
<dbReference type="SUPFAM" id="SSF54427">
    <property type="entry name" value="NTF2-like"/>
    <property type="match status" value="1"/>
</dbReference>
<keyword evidence="8" id="KW-1185">Reference proteome</keyword>
<keyword evidence="2" id="KW-0433">Leucine-rich repeat</keyword>
<reference evidence="9" key="1">
    <citation type="submission" date="2016-06" db="UniProtKB">
        <authorList>
            <consortium name="WormBaseParasite"/>
        </authorList>
    </citation>
    <scope>IDENTIFICATION</scope>
</reference>
<evidence type="ECO:0000256" key="2">
    <source>
        <dbReference type="ARBA" id="ARBA00022614"/>
    </source>
</evidence>
<comment type="subcellular location">
    <subcellularLocation>
        <location evidence="1">Nucleus</location>
    </subcellularLocation>
</comment>
<dbReference type="InterPro" id="IPR005637">
    <property type="entry name" value="TAP_C_dom"/>
</dbReference>
<reference evidence="7 8" key="2">
    <citation type="submission" date="2018-11" db="EMBL/GenBank/DDBJ databases">
        <authorList>
            <consortium name="Pathogen Informatics"/>
        </authorList>
    </citation>
    <scope>NUCLEOTIDE SEQUENCE [LARGE SCALE GENOMIC DNA]</scope>
</reference>
<dbReference type="AlphaFoldDB" id="A0A183E707"/>
<dbReference type="InterPro" id="IPR032710">
    <property type="entry name" value="NTF2-like_dom_sf"/>
</dbReference>
<accession>A0A183E707</accession>
<dbReference type="EMBL" id="UYRT01084182">
    <property type="protein sequence ID" value="VDN28473.1"/>
    <property type="molecule type" value="Genomic_DNA"/>
</dbReference>
<feature type="domain" description="TAP-C" evidence="6">
    <location>
        <begin position="266"/>
        <end position="311"/>
    </location>
</feature>
<evidence type="ECO:0000313" key="8">
    <source>
        <dbReference type="Proteomes" id="UP000271098"/>
    </source>
</evidence>
<dbReference type="Pfam" id="PF03943">
    <property type="entry name" value="TAP_C"/>
    <property type="match status" value="1"/>
</dbReference>
<dbReference type="InterPro" id="IPR018222">
    <property type="entry name" value="Nuclear_transport_factor_2_euk"/>
</dbReference>
<dbReference type="OrthoDB" id="25872at2759"/>
<dbReference type="GO" id="GO:0005634">
    <property type="term" value="C:nucleus"/>
    <property type="evidence" value="ECO:0007669"/>
    <property type="project" value="UniProtKB-SubCell"/>
</dbReference>
<dbReference type="InterPro" id="IPR002075">
    <property type="entry name" value="NTF2_dom"/>
</dbReference>
<dbReference type="GO" id="GO:0003723">
    <property type="term" value="F:RNA binding"/>
    <property type="evidence" value="ECO:0007669"/>
    <property type="project" value="TreeGrafter"/>
</dbReference>
<dbReference type="InterPro" id="IPR030217">
    <property type="entry name" value="NXF_fam"/>
</dbReference>
<dbReference type="GO" id="GO:0016973">
    <property type="term" value="P:poly(A)+ mRNA export from nucleus"/>
    <property type="evidence" value="ECO:0007669"/>
    <property type="project" value="TreeGrafter"/>
</dbReference>